<reference evidence="2" key="1">
    <citation type="submission" date="2019-08" db="EMBL/GenBank/DDBJ databases">
        <authorList>
            <person name="Kucharzyk K."/>
            <person name="Murdoch R.W."/>
            <person name="Higgins S."/>
            <person name="Loffler F."/>
        </authorList>
    </citation>
    <scope>NUCLEOTIDE SEQUENCE</scope>
</reference>
<dbReference type="AlphaFoldDB" id="A0A645FS29"/>
<dbReference type="Pfam" id="PF05991">
    <property type="entry name" value="NYN_YacP"/>
    <property type="match status" value="1"/>
</dbReference>
<dbReference type="EMBL" id="VSSQ01063505">
    <property type="protein sequence ID" value="MPN16536.1"/>
    <property type="molecule type" value="Genomic_DNA"/>
</dbReference>
<proteinExistence type="predicted"/>
<feature type="coiled-coil region" evidence="1">
    <location>
        <begin position="20"/>
        <end position="50"/>
    </location>
</feature>
<name>A0A645FS29_9ZZZZ</name>
<organism evidence="2">
    <name type="scientific">bioreactor metagenome</name>
    <dbReference type="NCBI Taxonomy" id="1076179"/>
    <lineage>
        <taxon>unclassified sequences</taxon>
        <taxon>metagenomes</taxon>
        <taxon>ecological metagenomes</taxon>
    </lineage>
</organism>
<gene>
    <name evidence="2" type="ORF">SDC9_163880</name>
</gene>
<dbReference type="InterPro" id="IPR010298">
    <property type="entry name" value="YacP-like"/>
</dbReference>
<protein>
    <submittedName>
        <fullName evidence="2">Uncharacterized protein</fullName>
    </submittedName>
</protein>
<keyword evidence="1" id="KW-0175">Coiled coil</keyword>
<comment type="caution">
    <text evidence="2">The sequence shown here is derived from an EMBL/GenBank/DDBJ whole genome shotgun (WGS) entry which is preliminary data.</text>
</comment>
<accession>A0A645FS29</accession>
<evidence type="ECO:0000256" key="1">
    <source>
        <dbReference type="SAM" id="Coils"/>
    </source>
</evidence>
<sequence length="70" mass="7750">MVATSDGLQQLIVRGAGCSLLSARELKAEIEAANKKLKQEHQEMQGTGRNYLEDALPPEVKQQMEVLIKN</sequence>
<evidence type="ECO:0000313" key="2">
    <source>
        <dbReference type="EMBL" id="MPN16536.1"/>
    </source>
</evidence>